<evidence type="ECO:0000313" key="2">
    <source>
        <dbReference type="EMBL" id="SCB40356.1"/>
    </source>
</evidence>
<dbReference type="Proteomes" id="UP000186228">
    <property type="component" value="Unassembled WGS sequence"/>
</dbReference>
<reference evidence="3" key="1">
    <citation type="submission" date="2016-08" db="EMBL/GenBank/DDBJ databases">
        <authorList>
            <person name="Varghese N."/>
            <person name="Submissions Spin"/>
        </authorList>
    </citation>
    <scope>NUCLEOTIDE SEQUENCE [LARGE SCALE GENOMIC DNA]</scope>
    <source>
        <strain evidence="3">CCBAU 57015</strain>
    </source>
</reference>
<feature type="domain" description="Cupin type-2" evidence="1">
    <location>
        <begin position="120"/>
        <end position="176"/>
    </location>
</feature>
<dbReference type="InterPro" id="IPR013096">
    <property type="entry name" value="Cupin_2"/>
</dbReference>
<dbReference type="STRING" id="52131.GA0061100_12419"/>
<protein>
    <submittedName>
        <fullName evidence="2">Cupin domain-containing protein</fullName>
    </submittedName>
</protein>
<dbReference type="Gene3D" id="2.60.120.10">
    <property type="entry name" value="Jelly Rolls"/>
    <property type="match status" value="1"/>
</dbReference>
<dbReference type="InterPro" id="IPR011051">
    <property type="entry name" value="RmlC_Cupin_sf"/>
</dbReference>
<keyword evidence="3" id="KW-1185">Reference proteome</keyword>
<dbReference type="Pfam" id="PF07883">
    <property type="entry name" value="Cupin_2"/>
    <property type="match status" value="1"/>
</dbReference>
<dbReference type="OrthoDB" id="713485at2"/>
<dbReference type="PANTHER" id="PTHR36156:SF2">
    <property type="entry name" value="CUPIN TYPE-2 DOMAIN-CONTAINING PROTEIN"/>
    <property type="match status" value="1"/>
</dbReference>
<dbReference type="InterPro" id="IPR014710">
    <property type="entry name" value="RmlC-like_jellyroll"/>
</dbReference>
<dbReference type="SUPFAM" id="SSF51182">
    <property type="entry name" value="RmlC-like cupins"/>
    <property type="match status" value="1"/>
</dbReference>
<proteinExistence type="predicted"/>
<dbReference type="CDD" id="cd02231">
    <property type="entry name" value="cupin_BLL6423-like"/>
    <property type="match status" value="1"/>
</dbReference>
<dbReference type="PANTHER" id="PTHR36156">
    <property type="entry name" value="SLR2101 PROTEIN"/>
    <property type="match status" value="1"/>
</dbReference>
<organism evidence="2 3">
    <name type="scientific">Rhizobium hainanense</name>
    <dbReference type="NCBI Taxonomy" id="52131"/>
    <lineage>
        <taxon>Bacteria</taxon>
        <taxon>Pseudomonadati</taxon>
        <taxon>Pseudomonadota</taxon>
        <taxon>Alphaproteobacteria</taxon>
        <taxon>Hyphomicrobiales</taxon>
        <taxon>Rhizobiaceae</taxon>
        <taxon>Rhizobium/Agrobacterium group</taxon>
        <taxon>Rhizobium</taxon>
    </lineage>
</organism>
<sequence length="184" mass="19661">MNRVTEPRIPRRVVTGVSNGKSVFISDGPAPNAHAYASVPGHLTSVLYATSAKPSLPQGHAEQAPPQILVTPEPGQTKLMIVVFPPDSVFATVDPAAAFEEQAVHIPGLIQAFEPDAPGMHTTDTVDYDIVLDGEVWLELDDGAETLLKQGDVVVQCGTRHAWRNKSDKPATMCFVLIGAERGS</sequence>
<accession>A0A1C3WKI1</accession>
<gene>
    <name evidence="2" type="ORF">GA0061100_12419</name>
</gene>
<dbReference type="EMBL" id="FMAC01000024">
    <property type="protein sequence ID" value="SCB40356.1"/>
    <property type="molecule type" value="Genomic_DNA"/>
</dbReference>
<dbReference type="InterPro" id="IPR047142">
    <property type="entry name" value="OryJ/VirC-like"/>
</dbReference>
<dbReference type="RefSeq" id="WP_075857148.1">
    <property type="nucleotide sequence ID" value="NZ_FMAC01000024.1"/>
</dbReference>
<evidence type="ECO:0000259" key="1">
    <source>
        <dbReference type="Pfam" id="PF07883"/>
    </source>
</evidence>
<evidence type="ECO:0000313" key="3">
    <source>
        <dbReference type="Proteomes" id="UP000186228"/>
    </source>
</evidence>
<dbReference type="AlphaFoldDB" id="A0A1C3WKI1"/>
<name>A0A1C3WKI1_9HYPH</name>